<dbReference type="InterPro" id="IPR036724">
    <property type="entry name" value="Cobalamin-bd_sf"/>
</dbReference>
<evidence type="ECO:0000256" key="3">
    <source>
        <dbReference type="ARBA" id="ARBA00022723"/>
    </source>
</evidence>
<dbReference type="GO" id="GO:0031419">
    <property type="term" value="F:cobalamin binding"/>
    <property type="evidence" value="ECO:0007669"/>
    <property type="project" value="UniProtKB-KW"/>
</dbReference>
<name>A0A1B1MG71_STRLN</name>
<dbReference type="Pfam" id="PF02310">
    <property type="entry name" value="B12-binding"/>
    <property type="match status" value="1"/>
</dbReference>
<dbReference type="PANTHER" id="PTHR48101:SF3">
    <property type="entry name" value="COENZYME B12-DEPENDENT MUTASE"/>
    <property type="match status" value="1"/>
</dbReference>
<proteinExistence type="predicted"/>
<comment type="cofactor">
    <cofactor evidence="1">
        <name>adenosylcob(III)alamin</name>
        <dbReference type="ChEBI" id="CHEBI:18408"/>
    </cofactor>
</comment>
<evidence type="ECO:0000313" key="7">
    <source>
        <dbReference type="EMBL" id="ANS67392.1"/>
    </source>
</evidence>
<dbReference type="InterPro" id="IPR006158">
    <property type="entry name" value="Cobalamin-bd"/>
</dbReference>
<dbReference type="STRING" id="1915.SLINC_5168"/>
<keyword evidence="8" id="KW-1185">Reference proteome</keyword>
<dbReference type="SUPFAM" id="SSF52242">
    <property type="entry name" value="Cobalamin (vitamin B12)-binding domain"/>
    <property type="match status" value="1"/>
</dbReference>
<feature type="domain" description="B12-binding" evidence="6">
    <location>
        <begin position="11"/>
        <end position="139"/>
    </location>
</feature>
<sequence length="142" mass="14969">MEAVMGVAAGPIRVVVAKPGLDGHDRGAKVIARALRDAGMEVIYTGLHQTPEQIVDTAIQEDADAIGLSILSGAHNTLFAAVIDLLKEREAEDILVFGGGIIPEADIRPLKEKGVAEIFTPGATTQSIVDWVREHVQQPAGA</sequence>
<keyword evidence="2" id="KW-0846">Cobalamin</keyword>
<dbReference type="AlphaFoldDB" id="A0A1B1MG71"/>
<dbReference type="KEGG" id="sls:SLINC_5168"/>
<dbReference type="GO" id="GO:0016853">
    <property type="term" value="F:isomerase activity"/>
    <property type="evidence" value="ECO:0007669"/>
    <property type="project" value="UniProtKB-KW"/>
</dbReference>
<evidence type="ECO:0000256" key="5">
    <source>
        <dbReference type="ARBA" id="ARBA00023285"/>
    </source>
</evidence>
<organism evidence="7 8">
    <name type="scientific">Streptomyces lincolnensis</name>
    <dbReference type="NCBI Taxonomy" id="1915"/>
    <lineage>
        <taxon>Bacteria</taxon>
        <taxon>Bacillati</taxon>
        <taxon>Actinomycetota</taxon>
        <taxon>Actinomycetes</taxon>
        <taxon>Kitasatosporales</taxon>
        <taxon>Streptomycetaceae</taxon>
        <taxon>Streptomyces</taxon>
    </lineage>
</organism>
<evidence type="ECO:0000256" key="1">
    <source>
        <dbReference type="ARBA" id="ARBA00001922"/>
    </source>
</evidence>
<keyword evidence="3" id="KW-0479">Metal-binding</keyword>
<dbReference type="PATRIC" id="fig|1915.4.peg.5726"/>
<dbReference type="PANTHER" id="PTHR48101">
    <property type="entry name" value="METHYLMALONYL-COA MUTASE, MITOCHONDRIAL-RELATED"/>
    <property type="match status" value="1"/>
</dbReference>
<protein>
    <submittedName>
        <fullName evidence="7">Isobutyryl-CoA mutase</fullName>
    </submittedName>
</protein>
<evidence type="ECO:0000313" key="8">
    <source>
        <dbReference type="Proteomes" id="UP000092598"/>
    </source>
</evidence>
<evidence type="ECO:0000259" key="6">
    <source>
        <dbReference type="PROSITE" id="PS51332"/>
    </source>
</evidence>
<evidence type="ECO:0000256" key="4">
    <source>
        <dbReference type="ARBA" id="ARBA00023235"/>
    </source>
</evidence>
<dbReference type="NCBIfam" id="TIGR00640">
    <property type="entry name" value="acid_CoA_mut_C"/>
    <property type="match status" value="1"/>
</dbReference>
<dbReference type="InterPro" id="IPR006159">
    <property type="entry name" value="Acid_CoA_mut_C"/>
</dbReference>
<dbReference type="GO" id="GO:0046872">
    <property type="term" value="F:metal ion binding"/>
    <property type="evidence" value="ECO:0007669"/>
    <property type="project" value="UniProtKB-KW"/>
</dbReference>
<keyword evidence="5" id="KW-0170">Cobalt</keyword>
<dbReference type="Gene3D" id="3.40.50.280">
    <property type="entry name" value="Cobalamin-binding domain"/>
    <property type="match status" value="1"/>
</dbReference>
<accession>A0A1B1MG71</accession>
<evidence type="ECO:0000256" key="2">
    <source>
        <dbReference type="ARBA" id="ARBA00022628"/>
    </source>
</evidence>
<dbReference type="Proteomes" id="UP000092598">
    <property type="component" value="Chromosome"/>
</dbReference>
<gene>
    <name evidence="7" type="ORF">SLINC_5168</name>
</gene>
<keyword evidence="4" id="KW-0413">Isomerase</keyword>
<dbReference type="EMBL" id="CP016438">
    <property type="protein sequence ID" value="ANS67392.1"/>
    <property type="molecule type" value="Genomic_DNA"/>
</dbReference>
<dbReference type="PROSITE" id="PS51332">
    <property type="entry name" value="B12_BINDING"/>
    <property type="match status" value="1"/>
</dbReference>
<dbReference type="CDD" id="cd02071">
    <property type="entry name" value="MM_CoA_mut_B12_BD"/>
    <property type="match status" value="1"/>
</dbReference>
<reference evidence="7 8" key="1">
    <citation type="submission" date="2016-07" db="EMBL/GenBank/DDBJ databases">
        <title>Enhancement of antibiotic productionsby engineered nitrateutilization in actinobacteria.</title>
        <authorList>
            <person name="Meng S.C."/>
        </authorList>
    </citation>
    <scope>NUCLEOTIDE SEQUENCE [LARGE SCALE GENOMIC DNA]</scope>
    <source>
        <strain evidence="7 8">NRRL 2936</strain>
    </source>
</reference>